<comment type="caution">
    <text evidence="2">The sequence shown here is derived from an EMBL/GenBank/DDBJ whole genome shotgun (WGS) entry which is preliminary data.</text>
</comment>
<proteinExistence type="predicted"/>
<name>A0A4C1Z6E3_EUMVA</name>
<reference evidence="2 3" key="1">
    <citation type="journal article" date="2019" name="Commun. Biol.">
        <title>The bagworm genome reveals a unique fibroin gene that provides high tensile strength.</title>
        <authorList>
            <person name="Kono N."/>
            <person name="Nakamura H."/>
            <person name="Ohtoshi R."/>
            <person name="Tomita M."/>
            <person name="Numata K."/>
            <person name="Arakawa K."/>
        </authorList>
    </citation>
    <scope>NUCLEOTIDE SEQUENCE [LARGE SCALE GENOMIC DNA]</scope>
</reference>
<feature type="compositionally biased region" description="Polar residues" evidence="1">
    <location>
        <begin position="1"/>
        <end position="17"/>
    </location>
</feature>
<sequence length="101" mass="11719">MTIQHLTSNKNFPSFSPNIRRGDRSDELVESYESASGQLSHRRELQCRTEAQRLAHGQRRRRAFVRSLRTPIRRHEDLRNCGVISRIVTGDACAPTRIIYN</sequence>
<keyword evidence="3" id="KW-1185">Reference proteome</keyword>
<evidence type="ECO:0000313" key="3">
    <source>
        <dbReference type="Proteomes" id="UP000299102"/>
    </source>
</evidence>
<evidence type="ECO:0000256" key="1">
    <source>
        <dbReference type="SAM" id="MobiDB-lite"/>
    </source>
</evidence>
<gene>
    <name evidence="2" type="ORF">EVAR_103329_1</name>
</gene>
<dbReference type="EMBL" id="BGZK01001622">
    <property type="protein sequence ID" value="GBP83448.1"/>
    <property type="molecule type" value="Genomic_DNA"/>
</dbReference>
<protein>
    <submittedName>
        <fullName evidence="2">Uncharacterized protein</fullName>
    </submittedName>
</protein>
<organism evidence="2 3">
    <name type="scientific">Eumeta variegata</name>
    <name type="common">Bagworm moth</name>
    <name type="synonym">Eumeta japonica</name>
    <dbReference type="NCBI Taxonomy" id="151549"/>
    <lineage>
        <taxon>Eukaryota</taxon>
        <taxon>Metazoa</taxon>
        <taxon>Ecdysozoa</taxon>
        <taxon>Arthropoda</taxon>
        <taxon>Hexapoda</taxon>
        <taxon>Insecta</taxon>
        <taxon>Pterygota</taxon>
        <taxon>Neoptera</taxon>
        <taxon>Endopterygota</taxon>
        <taxon>Lepidoptera</taxon>
        <taxon>Glossata</taxon>
        <taxon>Ditrysia</taxon>
        <taxon>Tineoidea</taxon>
        <taxon>Psychidae</taxon>
        <taxon>Oiketicinae</taxon>
        <taxon>Eumeta</taxon>
    </lineage>
</organism>
<evidence type="ECO:0000313" key="2">
    <source>
        <dbReference type="EMBL" id="GBP83448.1"/>
    </source>
</evidence>
<dbReference type="AlphaFoldDB" id="A0A4C1Z6E3"/>
<accession>A0A4C1Z6E3</accession>
<feature type="region of interest" description="Disordered" evidence="1">
    <location>
        <begin position="1"/>
        <end position="35"/>
    </location>
</feature>
<dbReference type="Proteomes" id="UP000299102">
    <property type="component" value="Unassembled WGS sequence"/>
</dbReference>